<dbReference type="HOGENOM" id="CLU_1655722_0_0_1"/>
<dbReference type="Proteomes" id="UP000009168">
    <property type="component" value="Unassembled WGS sequence"/>
</dbReference>
<gene>
    <name evidence="1" type="ORF">TTHERM_01018370</name>
</gene>
<reference evidence="2" key="1">
    <citation type="journal article" date="2006" name="PLoS Biol.">
        <title>Macronuclear genome sequence of the ciliate Tetrahymena thermophila, a model eukaryote.</title>
        <authorList>
            <person name="Eisen J.A."/>
            <person name="Coyne R.S."/>
            <person name="Wu M."/>
            <person name="Wu D."/>
            <person name="Thiagarajan M."/>
            <person name="Wortman J.R."/>
            <person name="Badger J.H."/>
            <person name="Ren Q."/>
            <person name="Amedeo P."/>
            <person name="Jones K.M."/>
            <person name="Tallon L.J."/>
            <person name="Delcher A.L."/>
            <person name="Salzberg S.L."/>
            <person name="Silva J.C."/>
            <person name="Haas B.J."/>
            <person name="Majoros W.H."/>
            <person name="Farzad M."/>
            <person name="Carlton J.M."/>
            <person name="Smith R.K. Jr."/>
            <person name="Garg J."/>
            <person name="Pearlman R.E."/>
            <person name="Karrer K.M."/>
            <person name="Sun L."/>
            <person name="Manning G."/>
            <person name="Elde N.C."/>
            <person name="Turkewitz A.P."/>
            <person name="Asai D.J."/>
            <person name="Wilkes D.E."/>
            <person name="Wang Y."/>
            <person name="Cai H."/>
            <person name="Collins K."/>
            <person name="Stewart B.A."/>
            <person name="Lee S.R."/>
            <person name="Wilamowska K."/>
            <person name="Weinberg Z."/>
            <person name="Ruzzo W.L."/>
            <person name="Wloga D."/>
            <person name="Gaertig J."/>
            <person name="Frankel J."/>
            <person name="Tsao C.-C."/>
            <person name="Gorovsky M.A."/>
            <person name="Keeling P.J."/>
            <person name="Waller R.F."/>
            <person name="Patron N.J."/>
            <person name="Cherry J.M."/>
            <person name="Stover N.A."/>
            <person name="Krieger C.J."/>
            <person name="del Toro C."/>
            <person name="Ryder H.F."/>
            <person name="Williamson S.C."/>
            <person name="Barbeau R.A."/>
            <person name="Hamilton E.P."/>
            <person name="Orias E."/>
        </authorList>
    </citation>
    <scope>NUCLEOTIDE SEQUENCE [LARGE SCALE GENOMIC DNA]</scope>
    <source>
        <strain evidence="2">SB210</strain>
    </source>
</reference>
<accession>Q22XP0</accession>
<sequence length="160" mass="18615">MWIPKNTKDSRRNLLVMSVNVCKEERNLSRNVQNAQCLKDSELTVLFQEIIRIYMFGCFIQYFQFLNQSFKALTQTSGFFLFGYNFSSLLKLDQISELVAIYLSICQSACKQQLKKNQLVSFLTKGGFKLINKPNYFQKLKANYQAPPQQLIQELIEGDV</sequence>
<dbReference type="AlphaFoldDB" id="Q22XP0"/>
<protein>
    <submittedName>
        <fullName evidence="1">Uncharacterized protein</fullName>
    </submittedName>
</protein>
<evidence type="ECO:0000313" key="1">
    <source>
        <dbReference type="EMBL" id="EAR90039.1"/>
    </source>
</evidence>
<dbReference type="EMBL" id="GG662805">
    <property type="protein sequence ID" value="EAR90039.1"/>
    <property type="molecule type" value="Genomic_DNA"/>
</dbReference>
<evidence type="ECO:0000313" key="2">
    <source>
        <dbReference type="Proteomes" id="UP000009168"/>
    </source>
</evidence>
<dbReference type="RefSeq" id="XP_001010284.1">
    <property type="nucleotide sequence ID" value="XM_001010284.1"/>
</dbReference>
<dbReference type="KEGG" id="tet:TTHERM_01018370"/>
<dbReference type="InParanoid" id="Q22XP0"/>
<keyword evidence="2" id="KW-1185">Reference proteome</keyword>
<organism evidence="1 2">
    <name type="scientific">Tetrahymena thermophila (strain SB210)</name>
    <dbReference type="NCBI Taxonomy" id="312017"/>
    <lineage>
        <taxon>Eukaryota</taxon>
        <taxon>Sar</taxon>
        <taxon>Alveolata</taxon>
        <taxon>Ciliophora</taxon>
        <taxon>Intramacronucleata</taxon>
        <taxon>Oligohymenophorea</taxon>
        <taxon>Hymenostomatida</taxon>
        <taxon>Tetrahymenina</taxon>
        <taxon>Tetrahymenidae</taxon>
        <taxon>Tetrahymena</taxon>
    </lineage>
</organism>
<dbReference type="GeneID" id="7826468"/>
<name>Q22XP0_TETTS</name>
<proteinExistence type="predicted"/>